<organism evidence="3 4">
    <name type="scientific">Cristinia sonorae</name>
    <dbReference type="NCBI Taxonomy" id="1940300"/>
    <lineage>
        <taxon>Eukaryota</taxon>
        <taxon>Fungi</taxon>
        <taxon>Dikarya</taxon>
        <taxon>Basidiomycota</taxon>
        <taxon>Agaricomycotina</taxon>
        <taxon>Agaricomycetes</taxon>
        <taxon>Agaricomycetidae</taxon>
        <taxon>Agaricales</taxon>
        <taxon>Pleurotineae</taxon>
        <taxon>Stephanosporaceae</taxon>
        <taxon>Cristinia</taxon>
    </lineage>
</organism>
<sequence>MDGSVPQSTAGVNPMIPPMRLSISSTIPPPHEQADRAKHLTSAPSIETYQGPPFPSPVELSVPFLVQTHQAQMSDLPHPRHPHNHQHHQHNHHYQHPRPPNAGIIFACVAGLTVLLTFLALLRSYCAWRSTPSRDRIAGYLERRQLDEEMAHIEQQDIARRMRQVWENSKPPPPPYELAPSYESVVSGPELQV</sequence>
<reference evidence="3" key="1">
    <citation type="journal article" date="2021" name="New Phytol.">
        <title>Evolutionary innovations through gain and loss of genes in the ectomycorrhizal Boletales.</title>
        <authorList>
            <person name="Wu G."/>
            <person name="Miyauchi S."/>
            <person name="Morin E."/>
            <person name="Kuo A."/>
            <person name="Drula E."/>
            <person name="Varga T."/>
            <person name="Kohler A."/>
            <person name="Feng B."/>
            <person name="Cao Y."/>
            <person name="Lipzen A."/>
            <person name="Daum C."/>
            <person name="Hundley H."/>
            <person name="Pangilinan J."/>
            <person name="Johnson J."/>
            <person name="Barry K."/>
            <person name="LaButti K."/>
            <person name="Ng V."/>
            <person name="Ahrendt S."/>
            <person name="Min B."/>
            <person name="Choi I.G."/>
            <person name="Park H."/>
            <person name="Plett J.M."/>
            <person name="Magnuson J."/>
            <person name="Spatafora J.W."/>
            <person name="Nagy L.G."/>
            <person name="Henrissat B."/>
            <person name="Grigoriev I.V."/>
            <person name="Yang Z.L."/>
            <person name="Xu J."/>
            <person name="Martin F.M."/>
        </authorList>
    </citation>
    <scope>NUCLEOTIDE SEQUENCE</scope>
    <source>
        <strain evidence="3">KKN 215</strain>
    </source>
</reference>
<feature type="region of interest" description="Disordered" evidence="1">
    <location>
        <begin position="1"/>
        <end position="38"/>
    </location>
</feature>
<feature type="region of interest" description="Disordered" evidence="1">
    <location>
        <begin position="166"/>
        <end position="193"/>
    </location>
</feature>
<proteinExistence type="predicted"/>
<keyword evidence="2" id="KW-1133">Transmembrane helix</keyword>
<keyword evidence="2" id="KW-0812">Transmembrane</keyword>
<protein>
    <submittedName>
        <fullName evidence="3">Uncharacterized protein</fullName>
    </submittedName>
</protein>
<dbReference type="AlphaFoldDB" id="A0A8K0UJQ3"/>
<feature type="transmembrane region" description="Helical" evidence="2">
    <location>
        <begin position="104"/>
        <end position="126"/>
    </location>
</feature>
<evidence type="ECO:0000313" key="3">
    <source>
        <dbReference type="EMBL" id="KAH8094833.1"/>
    </source>
</evidence>
<dbReference type="EMBL" id="JAEVFJ010000024">
    <property type="protein sequence ID" value="KAH8094833.1"/>
    <property type="molecule type" value="Genomic_DNA"/>
</dbReference>
<comment type="caution">
    <text evidence="3">The sequence shown here is derived from an EMBL/GenBank/DDBJ whole genome shotgun (WGS) entry which is preliminary data.</text>
</comment>
<dbReference type="Proteomes" id="UP000813824">
    <property type="component" value="Unassembled WGS sequence"/>
</dbReference>
<evidence type="ECO:0000313" key="4">
    <source>
        <dbReference type="Proteomes" id="UP000813824"/>
    </source>
</evidence>
<evidence type="ECO:0000256" key="1">
    <source>
        <dbReference type="SAM" id="MobiDB-lite"/>
    </source>
</evidence>
<feature type="compositionally biased region" description="Polar residues" evidence="1">
    <location>
        <begin position="1"/>
        <end position="11"/>
    </location>
</feature>
<accession>A0A8K0UJQ3</accession>
<keyword evidence="2" id="KW-0472">Membrane</keyword>
<gene>
    <name evidence="3" type="ORF">BXZ70DRAFT_338793</name>
</gene>
<evidence type="ECO:0000256" key="2">
    <source>
        <dbReference type="SAM" id="Phobius"/>
    </source>
</evidence>
<name>A0A8K0UJQ3_9AGAR</name>
<keyword evidence="4" id="KW-1185">Reference proteome</keyword>